<dbReference type="InterPro" id="IPR004358">
    <property type="entry name" value="Sig_transdc_His_kin-like_C"/>
</dbReference>
<dbReference type="InterPro" id="IPR036890">
    <property type="entry name" value="HATPase_C_sf"/>
</dbReference>
<dbReference type="KEGG" id="wna:KA717_15720"/>
<feature type="domain" description="Histidine kinase" evidence="9">
    <location>
        <begin position="202"/>
        <end position="436"/>
    </location>
</feature>
<dbReference type="InterPro" id="IPR003661">
    <property type="entry name" value="HisK_dim/P_dom"/>
</dbReference>
<proteinExistence type="predicted"/>
<dbReference type="Gene3D" id="1.10.287.130">
    <property type="match status" value="1"/>
</dbReference>
<dbReference type="FunFam" id="3.30.565.10:FF:000006">
    <property type="entry name" value="Sensor histidine kinase WalK"/>
    <property type="match status" value="1"/>
</dbReference>
<evidence type="ECO:0000256" key="6">
    <source>
        <dbReference type="ARBA" id="ARBA00023012"/>
    </source>
</evidence>
<dbReference type="PANTHER" id="PTHR43711:SF1">
    <property type="entry name" value="HISTIDINE KINASE 1"/>
    <property type="match status" value="1"/>
</dbReference>
<evidence type="ECO:0000256" key="2">
    <source>
        <dbReference type="ARBA" id="ARBA00012438"/>
    </source>
</evidence>
<dbReference type="FunFam" id="1.10.287.130:FF:000001">
    <property type="entry name" value="Two-component sensor histidine kinase"/>
    <property type="match status" value="1"/>
</dbReference>
<accession>A0A977PZ13</accession>
<keyword evidence="8" id="KW-1133">Transmembrane helix</keyword>
<dbReference type="EC" id="2.7.13.3" evidence="2"/>
<gene>
    <name evidence="10" type="ORF">KA717_15720</name>
</gene>
<organism evidence="10">
    <name type="scientific">Woronichinia naegeliana WA131</name>
    <dbReference type="NCBI Taxonomy" id="2824559"/>
    <lineage>
        <taxon>Bacteria</taxon>
        <taxon>Bacillati</taxon>
        <taxon>Cyanobacteriota</taxon>
        <taxon>Cyanophyceae</taxon>
        <taxon>Synechococcales</taxon>
        <taxon>Coelosphaeriaceae</taxon>
        <taxon>Woronichinia</taxon>
    </lineage>
</organism>
<keyword evidence="3" id="KW-0597">Phosphoprotein</keyword>
<evidence type="ECO:0000256" key="4">
    <source>
        <dbReference type="ARBA" id="ARBA00022679"/>
    </source>
</evidence>
<dbReference type="Gene3D" id="3.30.565.10">
    <property type="entry name" value="Histidine kinase-like ATPase, C-terminal domain"/>
    <property type="match status" value="1"/>
</dbReference>
<evidence type="ECO:0000256" key="3">
    <source>
        <dbReference type="ARBA" id="ARBA00022553"/>
    </source>
</evidence>
<dbReference type="SMART" id="SM00388">
    <property type="entry name" value="HisKA"/>
    <property type="match status" value="1"/>
</dbReference>
<feature type="transmembrane region" description="Helical" evidence="8">
    <location>
        <begin position="12"/>
        <end position="32"/>
    </location>
</feature>
<dbReference type="PROSITE" id="PS50109">
    <property type="entry name" value="HIS_KIN"/>
    <property type="match status" value="1"/>
</dbReference>
<dbReference type="CDD" id="cd00082">
    <property type="entry name" value="HisKA"/>
    <property type="match status" value="1"/>
</dbReference>
<dbReference type="PRINTS" id="PR00344">
    <property type="entry name" value="BCTRLSENSOR"/>
</dbReference>
<dbReference type="EMBL" id="CP073041">
    <property type="protein sequence ID" value="UXE63868.1"/>
    <property type="molecule type" value="Genomic_DNA"/>
</dbReference>
<dbReference type="SUPFAM" id="SSF55874">
    <property type="entry name" value="ATPase domain of HSP90 chaperone/DNA topoisomerase II/histidine kinase"/>
    <property type="match status" value="1"/>
</dbReference>
<dbReference type="Pfam" id="PF02518">
    <property type="entry name" value="HATPase_c"/>
    <property type="match status" value="1"/>
</dbReference>
<dbReference type="PANTHER" id="PTHR43711">
    <property type="entry name" value="TWO-COMPONENT HISTIDINE KINASE"/>
    <property type="match status" value="1"/>
</dbReference>
<keyword evidence="7 8" id="KW-0472">Membrane</keyword>
<dbReference type="InterPro" id="IPR003594">
    <property type="entry name" value="HATPase_dom"/>
</dbReference>
<dbReference type="Proteomes" id="UP001065613">
    <property type="component" value="Chromosome"/>
</dbReference>
<sequence length="444" mass="50256">MFQATRRRLALWYTLVTALLLILFATGIYFYVRQTLVERIDDTLKHVIEVVNRSLVIQPIAAGRYRLNVEASFQENSGAAEDDHIDLEWFNSQGVLLWSTLSEIPQITLPLSRKTETVTFSPDHLLRQVTERIERDHQVLGYLRVSHPWFEVTKPIQQFLLDLTLGLVVMISSVAAIGWFLSGLAMQPIKESYQSLKQFTADASHELRNPIAVIQTNVQMALAYPDADPQQQQQQLRIIERLTQRLGNLVNDLLFLARTDSGTLQFIPKPIPLDALLIEVMEEQRINLESKSSFLSLQIEEPTAEDFQEDFTLLGDWDQLARLFTNLMSNAIEHSHRTDDRETAISLRLKQVKRDRYPSLQVEIKDNGVGIPALALPHIFDRFYRLDPARSHAIGQGTGLGLAIAQAIVINHQGQITVESQEGVGTTFTVTLPFAATLAKVKNV</sequence>
<dbReference type="SMART" id="SM00387">
    <property type="entry name" value="HATPase_c"/>
    <property type="match status" value="1"/>
</dbReference>
<keyword evidence="8" id="KW-0812">Transmembrane</keyword>
<dbReference type="SUPFAM" id="SSF47384">
    <property type="entry name" value="Homodimeric domain of signal transducing histidine kinase"/>
    <property type="match status" value="1"/>
</dbReference>
<evidence type="ECO:0000256" key="8">
    <source>
        <dbReference type="SAM" id="Phobius"/>
    </source>
</evidence>
<dbReference type="Pfam" id="PF00512">
    <property type="entry name" value="HisKA"/>
    <property type="match status" value="1"/>
</dbReference>
<dbReference type="AlphaFoldDB" id="A0A977PZ13"/>
<comment type="catalytic activity">
    <reaction evidence="1">
        <text>ATP + protein L-histidine = ADP + protein N-phospho-L-histidine.</text>
        <dbReference type="EC" id="2.7.13.3"/>
    </reaction>
</comment>
<dbReference type="InterPro" id="IPR005467">
    <property type="entry name" value="His_kinase_dom"/>
</dbReference>
<dbReference type="InterPro" id="IPR036097">
    <property type="entry name" value="HisK_dim/P_sf"/>
</dbReference>
<protein>
    <recommendedName>
        <fullName evidence="2">histidine kinase</fullName>
        <ecNumber evidence="2">2.7.13.3</ecNumber>
    </recommendedName>
</protein>
<evidence type="ECO:0000256" key="7">
    <source>
        <dbReference type="ARBA" id="ARBA00023136"/>
    </source>
</evidence>
<evidence type="ECO:0000256" key="1">
    <source>
        <dbReference type="ARBA" id="ARBA00000085"/>
    </source>
</evidence>
<name>A0A977PZ13_9CYAN</name>
<keyword evidence="6" id="KW-0902">Two-component regulatory system</keyword>
<feature type="transmembrane region" description="Helical" evidence="8">
    <location>
        <begin position="159"/>
        <end position="181"/>
    </location>
</feature>
<evidence type="ECO:0000256" key="5">
    <source>
        <dbReference type="ARBA" id="ARBA00022777"/>
    </source>
</evidence>
<reference evidence="10" key="1">
    <citation type="submission" date="2021-04" db="EMBL/GenBank/DDBJ databases">
        <title>Genome sequence of Woronichinia naegeliana from Washington state freshwater lake bloom.</title>
        <authorList>
            <person name="Dreher T.W."/>
        </authorList>
    </citation>
    <scope>NUCLEOTIDE SEQUENCE</scope>
    <source>
        <strain evidence="10">WA131</strain>
    </source>
</reference>
<evidence type="ECO:0000313" key="10">
    <source>
        <dbReference type="EMBL" id="UXE63868.1"/>
    </source>
</evidence>
<keyword evidence="5 10" id="KW-0418">Kinase</keyword>
<dbReference type="InterPro" id="IPR050736">
    <property type="entry name" value="Sensor_HK_Regulatory"/>
</dbReference>
<keyword evidence="4" id="KW-0808">Transferase</keyword>
<dbReference type="GO" id="GO:0000155">
    <property type="term" value="F:phosphorelay sensor kinase activity"/>
    <property type="evidence" value="ECO:0007669"/>
    <property type="project" value="InterPro"/>
</dbReference>
<evidence type="ECO:0000259" key="9">
    <source>
        <dbReference type="PROSITE" id="PS50109"/>
    </source>
</evidence>
<dbReference type="CDD" id="cd00075">
    <property type="entry name" value="HATPase"/>
    <property type="match status" value="1"/>
</dbReference>